<keyword evidence="8" id="KW-0175">Coiled coil</keyword>
<dbReference type="InterPro" id="IPR001943">
    <property type="entry name" value="UVR_dom"/>
</dbReference>
<evidence type="ECO:0000256" key="6">
    <source>
        <dbReference type="ARBA" id="ARBA00023236"/>
    </source>
</evidence>
<evidence type="ECO:0000256" key="5">
    <source>
        <dbReference type="ARBA" id="ARBA00023204"/>
    </source>
</evidence>
<dbReference type="InterPro" id="IPR050066">
    <property type="entry name" value="UvrABC_protein_C"/>
</dbReference>
<dbReference type="Gene3D" id="4.10.860.10">
    <property type="entry name" value="UVR domain"/>
    <property type="match status" value="1"/>
</dbReference>
<dbReference type="SUPFAM" id="SSF82771">
    <property type="entry name" value="GIY-YIG endonuclease"/>
    <property type="match status" value="1"/>
</dbReference>
<keyword evidence="4 7" id="KW-0267">Excision nuclease</keyword>
<evidence type="ECO:0000256" key="4">
    <source>
        <dbReference type="ARBA" id="ARBA00022881"/>
    </source>
</evidence>
<evidence type="ECO:0000256" key="1">
    <source>
        <dbReference type="ARBA" id="ARBA00022490"/>
    </source>
</evidence>
<dbReference type="InterPro" id="IPR038476">
    <property type="entry name" value="UvrC_RNase_H_dom_sf"/>
</dbReference>
<dbReference type="PROSITE" id="PS50151">
    <property type="entry name" value="UVR"/>
    <property type="match status" value="1"/>
</dbReference>
<evidence type="ECO:0000256" key="8">
    <source>
        <dbReference type="SAM" id="Coils"/>
    </source>
</evidence>
<dbReference type="AlphaFoldDB" id="A0A223AS47"/>
<dbReference type="Gene3D" id="3.30.420.340">
    <property type="entry name" value="UvrC, RNAse H endonuclease domain"/>
    <property type="match status" value="1"/>
</dbReference>
<dbReference type="Gene3D" id="3.40.1440.10">
    <property type="entry name" value="GIY-YIG endonuclease"/>
    <property type="match status" value="1"/>
</dbReference>
<feature type="domain" description="UvrC family homology region profile" evidence="11">
    <location>
        <begin position="270"/>
        <end position="513"/>
    </location>
</feature>
<keyword evidence="1 7" id="KW-0963">Cytoplasm</keyword>
<dbReference type="InterPro" id="IPR000305">
    <property type="entry name" value="GIY-YIG_endonuc"/>
</dbReference>
<sequence length="637" mass="72911">MFNIEEELKKLPLSPGVYMHKDSLGNVIYVGKAIKLRNRVSQYFHKSSQYSPKVRAMVDNIAEFDYITCATEMEALILECNLIKKYMPKYNILLKDGKTYPYIEVTTSEEFPRVIRTREVKRDGNKYFGPYSDSGAVTKIIKLIDEIYPIKKCKTKEFPANFRPCLNYHIGKCKGICINATDKAEYEEMIDSILKILNGKDAKLIKELKEKMMTASDRMEYEEAAKYRDYINAFKTLGETQRATMAADRDIDVLLPLVTQNSEIIAQYKVREGKLIGREIHYMDEYNSDLSSTRSEMVSAFIKQHYTGSAKLPKEILLTEHIEEEELIIGLLDNTNEENSKAKSDTMHRTKIIVPERGEKKAILDLAINDSLQVIKGLDERAERDSEKKDKLREEITRLIKRAAQIEGAIPYIIEDGDEREYRVEAYDISNMNGLDTVGAMVVYEGAKPIRNDYRKFKIKSEDAEGDDYASLQEVIYRRLKRAKDGDSGFSTYPDILFIDGGLGQVHAVQKVVSALRMSIPVVGLAKNDVHRTRAIVFGDGSEIELEGEPFLYSYCGRIQEEVHRFAITFQRGRRTSAMTKSVLEEIPGIGPSRRKELLKHFKDIDSIKRASYEELLVCDTINSKAAESIIEYFSKK</sequence>
<keyword evidence="6 7" id="KW-0742">SOS response</keyword>
<evidence type="ECO:0000259" key="11">
    <source>
        <dbReference type="PROSITE" id="PS50165"/>
    </source>
</evidence>
<dbReference type="InterPro" id="IPR036876">
    <property type="entry name" value="UVR_dom_sf"/>
</dbReference>
<dbReference type="Pfam" id="PF12826">
    <property type="entry name" value="HHH_2"/>
    <property type="match status" value="1"/>
</dbReference>
<dbReference type="Pfam" id="PF02151">
    <property type="entry name" value="UVR"/>
    <property type="match status" value="1"/>
</dbReference>
<dbReference type="InterPro" id="IPR001162">
    <property type="entry name" value="UvrC_RNase_H_dom"/>
</dbReference>
<feature type="domain" description="GIY-YIG" evidence="10">
    <location>
        <begin position="13"/>
        <end position="92"/>
    </location>
</feature>
<keyword evidence="5 7" id="KW-0234">DNA repair</keyword>
<evidence type="ECO:0000313" key="12">
    <source>
        <dbReference type="EMBL" id="ASS37803.1"/>
    </source>
</evidence>
<keyword evidence="2 7" id="KW-0227">DNA damage</keyword>
<dbReference type="GO" id="GO:0009380">
    <property type="term" value="C:excinuclease repair complex"/>
    <property type="evidence" value="ECO:0007669"/>
    <property type="project" value="InterPro"/>
</dbReference>
<dbReference type="Pfam" id="PF01541">
    <property type="entry name" value="GIY-YIG"/>
    <property type="match status" value="1"/>
</dbReference>
<evidence type="ECO:0000313" key="13">
    <source>
        <dbReference type="Proteomes" id="UP000214689"/>
    </source>
</evidence>
<gene>
    <name evidence="7" type="primary">uvrC</name>
    <name evidence="12" type="ORF">AXF17_04625</name>
</gene>
<dbReference type="InterPro" id="IPR041663">
    <property type="entry name" value="DisA/LigA_HHH"/>
</dbReference>
<dbReference type="GO" id="GO:0003677">
    <property type="term" value="F:DNA binding"/>
    <property type="evidence" value="ECO:0007669"/>
    <property type="project" value="UniProtKB-UniRule"/>
</dbReference>
<keyword evidence="13" id="KW-1185">Reference proteome</keyword>
<dbReference type="InterPro" id="IPR004791">
    <property type="entry name" value="UvrC"/>
</dbReference>
<evidence type="ECO:0000256" key="3">
    <source>
        <dbReference type="ARBA" id="ARBA00022769"/>
    </source>
</evidence>
<keyword evidence="3 7" id="KW-0228">DNA excision</keyword>
<dbReference type="PROSITE" id="PS50164">
    <property type="entry name" value="GIY_YIG"/>
    <property type="match status" value="1"/>
</dbReference>
<dbReference type="PROSITE" id="PS50165">
    <property type="entry name" value="UVRC"/>
    <property type="match status" value="1"/>
</dbReference>
<dbReference type="InterPro" id="IPR010994">
    <property type="entry name" value="RuvA_2-like"/>
</dbReference>
<dbReference type="Pfam" id="PF22920">
    <property type="entry name" value="UvrC_RNaseH"/>
    <property type="match status" value="1"/>
</dbReference>
<dbReference type="GO" id="GO:0009381">
    <property type="term" value="F:excinuclease ABC activity"/>
    <property type="evidence" value="ECO:0007669"/>
    <property type="project" value="UniProtKB-UniRule"/>
</dbReference>
<dbReference type="Pfam" id="PF08459">
    <property type="entry name" value="UvrC_RNaseH_dom"/>
    <property type="match status" value="1"/>
</dbReference>
<dbReference type="SMART" id="SM00465">
    <property type="entry name" value="GIYc"/>
    <property type="match status" value="1"/>
</dbReference>
<evidence type="ECO:0000259" key="9">
    <source>
        <dbReference type="PROSITE" id="PS50151"/>
    </source>
</evidence>
<evidence type="ECO:0000256" key="2">
    <source>
        <dbReference type="ARBA" id="ARBA00022763"/>
    </source>
</evidence>
<dbReference type="InterPro" id="IPR035901">
    <property type="entry name" value="GIY-YIG_endonuc_sf"/>
</dbReference>
<comment type="similarity">
    <text evidence="7">Belongs to the UvrC family.</text>
</comment>
<dbReference type="PANTHER" id="PTHR30562:SF1">
    <property type="entry name" value="UVRABC SYSTEM PROTEIN C"/>
    <property type="match status" value="1"/>
</dbReference>
<dbReference type="EMBL" id="CP016199">
    <property type="protein sequence ID" value="ASS37803.1"/>
    <property type="molecule type" value="Genomic_DNA"/>
</dbReference>
<dbReference type="Proteomes" id="UP000214689">
    <property type="component" value="Chromosome"/>
</dbReference>
<dbReference type="HAMAP" id="MF_00203">
    <property type="entry name" value="UvrC"/>
    <property type="match status" value="1"/>
</dbReference>
<dbReference type="SUPFAM" id="SSF46600">
    <property type="entry name" value="C-terminal UvrC-binding domain of UvrB"/>
    <property type="match status" value="1"/>
</dbReference>
<proteinExistence type="inferred from homology"/>
<dbReference type="InterPro" id="IPR047296">
    <property type="entry name" value="GIY-YIG_UvrC_Cho"/>
</dbReference>
<evidence type="ECO:0000256" key="7">
    <source>
        <dbReference type="HAMAP-Rule" id="MF_00203"/>
    </source>
</evidence>
<dbReference type="OrthoDB" id="9804933at2"/>
<evidence type="ECO:0000259" key="10">
    <source>
        <dbReference type="PROSITE" id="PS50164"/>
    </source>
</evidence>
<name>A0A223AS47_9FIRM</name>
<accession>A0A223AS47</accession>
<dbReference type="Gene3D" id="1.10.150.20">
    <property type="entry name" value="5' to 3' exonuclease, C-terminal subdomain"/>
    <property type="match status" value="1"/>
</dbReference>
<feature type="coiled-coil region" evidence="8">
    <location>
        <begin position="375"/>
        <end position="409"/>
    </location>
</feature>
<dbReference type="GO" id="GO:0006289">
    <property type="term" value="P:nucleotide-excision repair"/>
    <property type="evidence" value="ECO:0007669"/>
    <property type="project" value="UniProtKB-UniRule"/>
</dbReference>
<organism evidence="12 13">
    <name type="scientific">Mogibacterium pumilum</name>
    <dbReference type="NCBI Taxonomy" id="86332"/>
    <lineage>
        <taxon>Bacteria</taxon>
        <taxon>Bacillati</taxon>
        <taxon>Bacillota</taxon>
        <taxon>Clostridia</taxon>
        <taxon>Peptostreptococcales</taxon>
        <taxon>Anaerovoracaceae</taxon>
        <taxon>Mogibacterium</taxon>
    </lineage>
</organism>
<protein>
    <recommendedName>
        <fullName evidence="7">UvrABC system protein C</fullName>
        <shortName evidence="7">Protein UvrC</shortName>
    </recommendedName>
    <alternativeName>
        <fullName evidence="7">Excinuclease ABC subunit C</fullName>
    </alternativeName>
</protein>
<comment type="subunit">
    <text evidence="7">Interacts with UvrB in an incision complex.</text>
</comment>
<dbReference type="GO" id="GO:0009432">
    <property type="term" value="P:SOS response"/>
    <property type="evidence" value="ECO:0007669"/>
    <property type="project" value="UniProtKB-UniRule"/>
</dbReference>
<dbReference type="SUPFAM" id="SSF47781">
    <property type="entry name" value="RuvA domain 2-like"/>
    <property type="match status" value="1"/>
</dbReference>
<dbReference type="RefSeq" id="WP_094234033.1">
    <property type="nucleotide sequence ID" value="NZ_CP016199.1"/>
</dbReference>
<comment type="function">
    <text evidence="7">The UvrABC repair system catalyzes the recognition and processing of DNA lesions. UvrC both incises the 5' and 3' sides of the lesion. The N-terminal half is responsible for the 3' incision and the C-terminal half is responsible for the 5' incision.</text>
</comment>
<comment type="subcellular location">
    <subcellularLocation>
        <location evidence="7">Cytoplasm</location>
    </subcellularLocation>
</comment>
<dbReference type="PANTHER" id="PTHR30562">
    <property type="entry name" value="UVRC/OXIDOREDUCTASE"/>
    <property type="match status" value="1"/>
</dbReference>
<feature type="domain" description="UVR" evidence="9">
    <location>
        <begin position="202"/>
        <end position="237"/>
    </location>
</feature>
<dbReference type="GO" id="GO:0005737">
    <property type="term" value="C:cytoplasm"/>
    <property type="evidence" value="ECO:0007669"/>
    <property type="project" value="UniProtKB-SubCell"/>
</dbReference>
<reference evidence="13" key="1">
    <citation type="submission" date="2016-05" db="EMBL/GenBank/DDBJ databases">
        <authorList>
            <person name="Holder M.E."/>
            <person name="Ajami N.J."/>
            <person name="Petrosino J.F."/>
        </authorList>
    </citation>
    <scope>NUCLEOTIDE SEQUENCE [LARGE SCALE GENOMIC DNA]</scope>
    <source>
        <strain evidence="13">ATCC 700696</strain>
    </source>
</reference>
<dbReference type="FunFam" id="3.40.1440.10:FF:000001">
    <property type="entry name" value="UvrABC system protein C"/>
    <property type="match status" value="1"/>
</dbReference>
<dbReference type="CDD" id="cd10434">
    <property type="entry name" value="GIY-YIG_UvrC_Cho"/>
    <property type="match status" value="1"/>
</dbReference>
<dbReference type="NCBIfam" id="TIGR00194">
    <property type="entry name" value="uvrC"/>
    <property type="match status" value="1"/>
</dbReference>